<evidence type="ECO:0000256" key="1">
    <source>
        <dbReference type="SAM" id="SignalP"/>
    </source>
</evidence>
<feature type="chain" id="PRO_5026202971" evidence="1">
    <location>
        <begin position="24"/>
        <end position="140"/>
    </location>
</feature>
<accession>A0A6I6JUQ4</accession>
<dbReference type="KEGG" id="psel:GM415_15405"/>
<keyword evidence="3" id="KW-1185">Reference proteome</keyword>
<gene>
    <name evidence="2" type="ORF">GM415_15405</name>
</gene>
<reference evidence="2 3" key="1">
    <citation type="submission" date="2019-11" db="EMBL/GenBank/DDBJ databases">
        <authorList>
            <person name="Zheng R.K."/>
            <person name="Sun C.M."/>
        </authorList>
    </citation>
    <scope>NUCLEOTIDE SEQUENCE [LARGE SCALE GENOMIC DNA]</scope>
    <source>
        <strain evidence="2 3">SRB007</strain>
    </source>
</reference>
<sequence length="140" mass="15122">MKKTFMTLALVAAIALVSVNAMAWGMHGYQGNGYGMHQTTQVDTKAYQEFLDSTADLRAAISADRAEVAALMAGQNPDAKQVRTLTERINKNIATLDEKAEALGLPEHGFMERGMMHGGMMHGGMMGFNGHGNGYNCPAW</sequence>
<organism evidence="2 3">
    <name type="scientific">Pseudodesulfovibrio cashew</name>
    <dbReference type="NCBI Taxonomy" id="2678688"/>
    <lineage>
        <taxon>Bacteria</taxon>
        <taxon>Pseudomonadati</taxon>
        <taxon>Thermodesulfobacteriota</taxon>
        <taxon>Desulfovibrionia</taxon>
        <taxon>Desulfovibrionales</taxon>
        <taxon>Desulfovibrionaceae</taxon>
    </lineage>
</organism>
<dbReference type="EMBL" id="CP046400">
    <property type="protein sequence ID" value="QGY41444.1"/>
    <property type="molecule type" value="Genomic_DNA"/>
</dbReference>
<evidence type="ECO:0000313" key="2">
    <source>
        <dbReference type="EMBL" id="QGY41444.1"/>
    </source>
</evidence>
<dbReference type="Proteomes" id="UP000428328">
    <property type="component" value="Chromosome"/>
</dbReference>
<protein>
    <submittedName>
        <fullName evidence="2">Zinc resistance protein</fullName>
    </submittedName>
</protein>
<feature type="signal peptide" evidence="1">
    <location>
        <begin position="1"/>
        <end position="23"/>
    </location>
</feature>
<evidence type="ECO:0000313" key="3">
    <source>
        <dbReference type="Proteomes" id="UP000428328"/>
    </source>
</evidence>
<proteinExistence type="predicted"/>
<dbReference type="RefSeq" id="WP_158949728.1">
    <property type="nucleotide sequence ID" value="NZ_CP046400.1"/>
</dbReference>
<dbReference type="AlphaFoldDB" id="A0A6I6JUQ4"/>
<keyword evidence="1" id="KW-0732">Signal</keyword>
<name>A0A6I6JUQ4_9BACT</name>
<dbReference type="Gene3D" id="1.20.120.1490">
    <property type="match status" value="1"/>
</dbReference>